<dbReference type="Proteomes" id="UP001359559">
    <property type="component" value="Unassembled WGS sequence"/>
</dbReference>
<gene>
    <name evidence="1" type="ORF">RJT34_16097</name>
</gene>
<dbReference type="AlphaFoldDB" id="A0AAN9J7Q9"/>
<reference evidence="1 2" key="1">
    <citation type="submission" date="2024-01" db="EMBL/GenBank/DDBJ databases">
        <title>The genomes of 5 underutilized Papilionoideae crops provide insights into root nodulation and disease resistance.</title>
        <authorList>
            <person name="Yuan L."/>
        </authorList>
    </citation>
    <scope>NUCLEOTIDE SEQUENCE [LARGE SCALE GENOMIC DNA]</scope>
    <source>
        <strain evidence="1">LY-2023</strain>
        <tissue evidence="1">Leaf</tissue>
    </source>
</reference>
<dbReference type="EMBL" id="JAYKXN010000004">
    <property type="protein sequence ID" value="KAK7293234.1"/>
    <property type="molecule type" value="Genomic_DNA"/>
</dbReference>
<evidence type="ECO:0000313" key="2">
    <source>
        <dbReference type="Proteomes" id="UP001359559"/>
    </source>
</evidence>
<organism evidence="1 2">
    <name type="scientific">Clitoria ternatea</name>
    <name type="common">Butterfly pea</name>
    <dbReference type="NCBI Taxonomy" id="43366"/>
    <lineage>
        <taxon>Eukaryota</taxon>
        <taxon>Viridiplantae</taxon>
        <taxon>Streptophyta</taxon>
        <taxon>Embryophyta</taxon>
        <taxon>Tracheophyta</taxon>
        <taxon>Spermatophyta</taxon>
        <taxon>Magnoliopsida</taxon>
        <taxon>eudicotyledons</taxon>
        <taxon>Gunneridae</taxon>
        <taxon>Pentapetalae</taxon>
        <taxon>rosids</taxon>
        <taxon>fabids</taxon>
        <taxon>Fabales</taxon>
        <taxon>Fabaceae</taxon>
        <taxon>Papilionoideae</taxon>
        <taxon>50 kb inversion clade</taxon>
        <taxon>NPAAA clade</taxon>
        <taxon>indigoferoid/millettioid clade</taxon>
        <taxon>Phaseoleae</taxon>
        <taxon>Clitoria</taxon>
    </lineage>
</organism>
<name>A0AAN9J7Q9_CLITE</name>
<accession>A0AAN9J7Q9</accession>
<evidence type="ECO:0000313" key="1">
    <source>
        <dbReference type="EMBL" id="KAK7293234.1"/>
    </source>
</evidence>
<proteinExistence type="predicted"/>
<comment type="caution">
    <text evidence="1">The sequence shown here is derived from an EMBL/GenBank/DDBJ whole genome shotgun (WGS) entry which is preliminary data.</text>
</comment>
<keyword evidence="2" id="KW-1185">Reference proteome</keyword>
<protein>
    <submittedName>
        <fullName evidence="1">Uncharacterized protein</fullName>
    </submittedName>
</protein>
<sequence>MFSRLASKVQSLLKSEWEDKVRLRRTNSLQEVQVIFPTRHIEEDDKRFVNDAERGSFRNGRTLALCRILDNPLDDLFLSVPLGGSLLSLFISWGGTSSYGKDTCFAFLRRG</sequence>